<feature type="region of interest" description="Disordered" evidence="1">
    <location>
        <begin position="1"/>
        <end position="27"/>
    </location>
</feature>
<dbReference type="InterPro" id="IPR036388">
    <property type="entry name" value="WH-like_DNA-bd_sf"/>
</dbReference>
<evidence type="ECO:0000313" key="4">
    <source>
        <dbReference type="Proteomes" id="UP001364224"/>
    </source>
</evidence>
<keyword evidence="4" id="KW-1185">Reference proteome</keyword>
<dbReference type="EMBL" id="JAZHRV010000001">
    <property type="protein sequence ID" value="MEH2556843.1"/>
    <property type="molecule type" value="Genomic_DNA"/>
</dbReference>
<feature type="compositionally biased region" description="Basic and acidic residues" evidence="1">
    <location>
        <begin position="12"/>
        <end position="27"/>
    </location>
</feature>
<evidence type="ECO:0000313" key="3">
    <source>
        <dbReference type="EMBL" id="MEH2556843.1"/>
    </source>
</evidence>
<dbReference type="Proteomes" id="UP001364224">
    <property type="component" value="Unassembled WGS sequence"/>
</dbReference>
<dbReference type="InterPro" id="IPR000835">
    <property type="entry name" value="HTH_MarR-typ"/>
</dbReference>
<dbReference type="PROSITE" id="PS50995">
    <property type="entry name" value="HTH_MARR_2"/>
    <property type="match status" value="1"/>
</dbReference>
<gene>
    <name evidence="3" type="ORF">V1286_004372</name>
</gene>
<dbReference type="NCBIfam" id="TIGR02337">
    <property type="entry name" value="HpaR"/>
    <property type="match status" value="1"/>
</dbReference>
<reference evidence="3 4" key="1">
    <citation type="submission" date="2024-02" db="EMBL/GenBank/DDBJ databases">
        <title>Adaptive strategies in a cosmopolitan and abundant soil bacterium.</title>
        <authorList>
            <person name="Carini P."/>
        </authorList>
    </citation>
    <scope>NUCLEOTIDE SEQUENCE [LARGE SCALE GENOMIC DNA]</scope>
    <source>
        <strain evidence="3 4">AZCC 1608</strain>
    </source>
</reference>
<evidence type="ECO:0000259" key="2">
    <source>
        <dbReference type="PROSITE" id="PS50995"/>
    </source>
</evidence>
<dbReference type="SMART" id="SM00347">
    <property type="entry name" value="HTH_MARR"/>
    <property type="match status" value="1"/>
</dbReference>
<evidence type="ECO:0000256" key="1">
    <source>
        <dbReference type="SAM" id="MobiDB-lite"/>
    </source>
</evidence>
<comment type="caution">
    <text evidence="3">The sequence shown here is derived from an EMBL/GenBank/DDBJ whole genome shotgun (WGS) entry which is preliminary data.</text>
</comment>
<dbReference type="PANTHER" id="PTHR33164">
    <property type="entry name" value="TRANSCRIPTIONAL REGULATOR, MARR FAMILY"/>
    <property type="match status" value="1"/>
</dbReference>
<dbReference type="InterPro" id="IPR012712">
    <property type="entry name" value="HpaR/FarR"/>
</dbReference>
<accession>A0ABU8BE75</accession>
<organism evidence="3 4">
    <name type="scientific">Bradyrhizobium algeriense</name>
    <dbReference type="NCBI Taxonomy" id="634784"/>
    <lineage>
        <taxon>Bacteria</taxon>
        <taxon>Pseudomonadati</taxon>
        <taxon>Pseudomonadota</taxon>
        <taxon>Alphaproteobacteria</taxon>
        <taxon>Hyphomicrobiales</taxon>
        <taxon>Nitrobacteraceae</taxon>
        <taxon>Bradyrhizobium</taxon>
    </lineage>
</organism>
<sequence length="178" mass="19744">MAGKKSLNGSRSDPDGTSEPRRAPMREFSRSLPMSLLRAREAVMRQFRPSLRNHGLTEQQWRILRALTAVDTIEVTELARVAFLLGPSLSRILRDLEARDLIERRTAKADLRRGEVSISSKGLKLIEAVAPTSEAIYAEITNRYGARKLAELQDMLGELERSLAAMEVAGEGDAGPDE</sequence>
<dbReference type="Pfam" id="PF12802">
    <property type="entry name" value="MarR_2"/>
    <property type="match status" value="1"/>
</dbReference>
<feature type="domain" description="HTH marR-type" evidence="2">
    <location>
        <begin position="29"/>
        <end position="161"/>
    </location>
</feature>
<name>A0ABU8BE75_9BRAD</name>
<dbReference type="PANTHER" id="PTHR33164:SF13">
    <property type="entry name" value="4-HYDROXYPHENYLACETATE CATABOLISM PROTEIN"/>
    <property type="match status" value="1"/>
</dbReference>
<dbReference type="SUPFAM" id="SSF46785">
    <property type="entry name" value="Winged helix' DNA-binding domain"/>
    <property type="match status" value="1"/>
</dbReference>
<dbReference type="InterPro" id="IPR036390">
    <property type="entry name" value="WH_DNA-bd_sf"/>
</dbReference>
<proteinExistence type="predicted"/>
<dbReference type="Gene3D" id="1.10.10.10">
    <property type="entry name" value="Winged helix-like DNA-binding domain superfamily/Winged helix DNA-binding domain"/>
    <property type="match status" value="1"/>
</dbReference>
<protein>
    <submittedName>
        <fullName evidence="3">Homoprotocatechuate degradation regulator HpaR</fullName>
    </submittedName>
</protein>
<dbReference type="InterPro" id="IPR039422">
    <property type="entry name" value="MarR/SlyA-like"/>
</dbReference>